<dbReference type="InterPro" id="IPR025626">
    <property type="entry name" value="YyzF"/>
</dbReference>
<comment type="caution">
    <text evidence="1">The sequence shown here is derived from an EMBL/GenBank/DDBJ whole genome shotgun (WGS) entry which is preliminary data.</text>
</comment>
<protein>
    <submittedName>
        <fullName evidence="1">CxxH/CxxC protein</fullName>
    </submittedName>
</protein>
<name>A0ABS6JUW6_9BACI</name>
<dbReference type="NCBIfam" id="TIGR04129">
    <property type="entry name" value="CxxH_BA5709"/>
    <property type="match status" value="1"/>
</dbReference>
<dbReference type="Pfam" id="PF14116">
    <property type="entry name" value="YyzF"/>
    <property type="match status" value="1"/>
</dbReference>
<reference evidence="1 2" key="1">
    <citation type="submission" date="2021-06" db="EMBL/GenBank/DDBJ databases">
        <title>Bacillus sp. RD4P76, an endophyte from a halophyte.</title>
        <authorList>
            <person name="Sun J.-Q."/>
        </authorList>
    </citation>
    <scope>NUCLEOTIDE SEQUENCE [LARGE SCALE GENOMIC DNA]</scope>
    <source>
        <strain evidence="1 2">JCM 17098</strain>
    </source>
</reference>
<evidence type="ECO:0000313" key="1">
    <source>
        <dbReference type="EMBL" id="MBU9722331.1"/>
    </source>
</evidence>
<organism evidence="1 2">
    <name type="scientific">Evansella alkalicola</name>
    <dbReference type="NCBI Taxonomy" id="745819"/>
    <lineage>
        <taxon>Bacteria</taxon>
        <taxon>Bacillati</taxon>
        <taxon>Bacillota</taxon>
        <taxon>Bacilli</taxon>
        <taxon>Bacillales</taxon>
        <taxon>Bacillaceae</taxon>
        <taxon>Evansella</taxon>
    </lineage>
</organism>
<evidence type="ECO:0000313" key="2">
    <source>
        <dbReference type="Proteomes" id="UP000790580"/>
    </source>
</evidence>
<proteinExistence type="predicted"/>
<dbReference type="Proteomes" id="UP000790580">
    <property type="component" value="Unassembled WGS sequence"/>
</dbReference>
<gene>
    <name evidence="1" type="ORF">KS407_12905</name>
</gene>
<sequence>MYYSCHEHVDIALDETVDESGMPPEMDVVQENSADVITKCSFCENKAKYIIKTVDNSL</sequence>
<keyword evidence="2" id="KW-1185">Reference proteome</keyword>
<dbReference type="RefSeq" id="WP_088077318.1">
    <property type="nucleotide sequence ID" value="NZ_JAHQCR010000051.1"/>
</dbReference>
<dbReference type="EMBL" id="JAHQCR010000051">
    <property type="protein sequence ID" value="MBU9722331.1"/>
    <property type="molecule type" value="Genomic_DNA"/>
</dbReference>
<accession>A0ABS6JUW6</accession>